<feature type="non-terminal residue" evidence="1">
    <location>
        <position position="139"/>
    </location>
</feature>
<proteinExistence type="predicted"/>
<organism evidence="1">
    <name type="scientific">human gut metagenome</name>
    <dbReference type="NCBI Taxonomy" id="408170"/>
    <lineage>
        <taxon>unclassified sequences</taxon>
        <taxon>metagenomes</taxon>
        <taxon>organismal metagenomes</taxon>
    </lineage>
</organism>
<evidence type="ECO:0000313" key="1">
    <source>
        <dbReference type="EMBL" id="EKC70154.1"/>
    </source>
</evidence>
<protein>
    <submittedName>
        <fullName evidence="1">ABC-type antimicrobial peptide transport system, permease component</fullName>
    </submittedName>
</protein>
<name>K1TRJ2_9ZZZZ</name>
<dbReference type="EMBL" id="AJWY01005244">
    <property type="protein sequence ID" value="EKC70154.1"/>
    <property type="molecule type" value="Genomic_DNA"/>
</dbReference>
<reference evidence="1" key="1">
    <citation type="journal article" date="2013" name="Environ. Microbiol.">
        <title>Microbiota from the distal guts of lean and obese adolescents exhibit partial functional redundancy besides clear differences in community structure.</title>
        <authorList>
            <person name="Ferrer M."/>
            <person name="Ruiz A."/>
            <person name="Lanza F."/>
            <person name="Haange S.B."/>
            <person name="Oberbach A."/>
            <person name="Till H."/>
            <person name="Bargiela R."/>
            <person name="Campoy C."/>
            <person name="Segura M.T."/>
            <person name="Richter M."/>
            <person name="von Bergen M."/>
            <person name="Seifert J."/>
            <person name="Suarez A."/>
        </authorList>
    </citation>
    <scope>NUCLEOTIDE SEQUENCE</scope>
</reference>
<sequence>MSEKHWLQDMMHYTSEENAKTLLEQKNRRGNLVSQSALIEGLDDSLFDKLTVVEGDISPLFQDGTNAIAVVVSTDDYGNVSNLDYYPPIGSVQTITYIDEGYYIDSRNGNLCDENTPTEYMQFQLSESHDVDYTVCVYV</sequence>
<comment type="caution">
    <text evidence="1">The sequence shown here is derived from an EMBL/GenBank/DDBJ whole genome shotgun (WGS) entry which is preliminary data.</text>
</comment>
<accession>K1TRJ2</accession>
<dbReference type="AlphaFoldDB" id="K1TRJ2"/>
<gene>
    <name evidence="1" type="ORF">LEA_07927</name>
</gene>